<dbReference type="InterPro" id="IPR040007">
    <property type="entry name" value="Tho2"/>
</dbReference>
<dbReference type="Pfam" id="PF11732">
    <property type="entry name" value="Thoc2"/>
    <property type="match status" value="1"/>
</dbReference>
<organism evidence="9 10">
    <name type="scientific">Racocetra fulgida</name>
    <dbReference type="NCBI Taxonomy" id="60492"/>
    <lineage>
        <taxon>Eukaryota</taxon>
        <taxon>Fungi</taxon>
        <taxon>Fungi incertae sedis</taxon>
        <taxon>Mucoromycota</taxon>
        <taxon>Glomeromycotina</taxon>
        <taxon>Glomeromycetes</taxon>
        <taxon>Diversisporales</taxon>
        <taxon>Gigasporaceae</taxon>
        <taxon>Racocetra</taxon>
    </lineage>
</organism>
<dbReference type="InterPro" id="IPR021418">
    <property type="entry name" value="THO_THOC2_C"/>
</dbReference>
<evidence type="ECO:0000259" key="7">
    <source>
        <dbReference type="Pfam" id="PF11732"/>
    </source>
</evidence>
<feature type="region of interest" description="Disordered" evidence="5">
    <location>
        <begin position="982"/>
        <end position="1270"/>
    </location>
</feature>
<dbReference type="GO" id="GO:0000445">
    <property type="term" value="C:THO complex part of transcription export complex"/>
    <property type="evidence" value="ECO:0007669"/>
    <property type="project" value="TreeGrafter"/>
</dbReference>
<dbReference type="InterPro" id="IPR032302">
    <property type="entry name" value="THOC2_N"/>
</dbReference>
<keyword evidence="4" id="KW-0539">Nucleus</keyword>
<proteinExistence type="inferred from homology"/>
<dbReference type="PANTHER" id="PTHR21597:SF0">
    <property type="entry name" value="THO COMPLEX SUBUNIT 2"/>
    <property type="match status" value="1"/>
</dbReference>
<evidence type="ECO:0000313" key="10">
    <source>
        <dbReference type="Proteomes" id="UP000789396"/>
    </source>
</evidence>
<dbReference type="GO" id="GO:0006397">
    <property type="term" value="P:mRNA processing"/>
    <property type="evidence" value="ECO:0007669"/>
    <property type="project" value="InterPro"/>
</dbReference>
<comment type="caution">
    <text evidence="9">The sequence shown here is derived from an EMBL/GenBank/DDBJ whole genome shotgun (WGS) entry which is preliminary data.</text>
</comment>
<dbReference type="Pfam" id="PF16134">
    <property type="entry name" value="THOC2_N"/>
    <property type="match status" value="2"/>
</dbReference>
<evidence type="ECO:0000259" key="8">
    <source>
        <dbReference type="Pfam" id="PF16134"/>
    </source>
</evidence>
<dbReference type="InterPro" id="IPR021726">
    <property type="entry name" value="THO_THOC2_N"/>
</dbReference>
<sequence>MEDDLLEAFTEIVIGNKSTSLLGPVFEKLQNGEQEPEALAQCVLDVIWYIDSTIIDGASDKATENDCRRNLINIVKYLHANNIVDTKSMKTKLDISLLESAGVVEEKTFGRRCVRINTAMLYKQQKYNLAREESEGYAKLICELTMDSEDNPHQHEIGLACALIEIGDFYHVRYVLYHLPEIEESIASCLRQMINVAIYDIYAPIAPRLVKRLQSPSFFGSWYKRWREGIPIIHSFSDLIEGQGRLLLLFIGPWLARDLILFTKIMRIAYHHLEESRNSSDFETVKNKWLDIVRSTIMPSIAMPDTTCGVIDELWNILKLFPYKLRFNIYAEWKLAYDVHKPLKDQHKKVSHETKKILKRITEENCREKGRELAKISHANPTIVFEIILKQIQAYGNMINSLVEACKYFTAFEYDILTYQMLEVFSSDRERLKDDGINISDWLKHLSEFCGNMCRKYEKMNLSSILLFIICRLKDRNSVDLCVLSQLITAMSGIKYEIVPSKYDVALMGTGEHLRNIKLFNRNQKNVRRNSSRLSQTLVEEGFAVKIAVLIAQLAQSIPYEALGESSKHLKSVVHRMDLCCNTYIQYVDFLAITIGMDEYTKIIPDIENLVKTYHLQMEYAFMLLRPVLNYKLKQYTDESSSMDVDNEKVIWQPPLSNIIEQVKTTLPSYVWNGISPQFFITFWQMSLYDLEFPQEEYRKAKNELLDSANGDKVRDKSKIFDAARQIDKDMRKHEQHIKNVKTRLRIEKDHWFSGQFTNRQDIITQFWQYCLFPRLITSADNAVFCAKFIETMHEIGTVNFSTLTLYDRIFADQVQPLIFTCSESEARNYGTFLQTILASLSKLHKNPQEYENRGKGSGIPGFQMKWSAHNRQPASISENDLLRYEEFRLVYYKWHSRLLRAFEQNLQSMEYFSVRNSIIALNTVILYFPAIDTFGKKLQEDIDKIVKNGDRSDIRTLALSYSAILKGKQQSWVSVRSFQKAKNSPAMDSAQHDERSEKGSKHDENLEKGPQKRDERSDKGSASPAQRATQSPVVARSGPLSNVRGAHPSSPSYLTTRASPRMQIHPLPDKPIKQERGQIRDKEHEREKEHERDRVKDRKDMQIERDKEIKKGDHHDRDKEISKKLDHYDRDKEREERDRKQEISRSGDDKKDPLIRNKERLMNDDPNKRTDHRLRDRDDKIKEKDRDKRDDRREERRDKAKEKERDKSRERERLDEDRDRRESDRGKRKHAEEPTIRRSRDNMMAQRFVNRDGELEQIPSNKRRSIEGISPVLRPPVKLNRAMEHNDFIAPMPGKSI</sequence>
<comment type="similarity">
    <text evidence="2">Belongs to the THOC2 family.</text>
</comment>
<protein>
    <recommendedName>
        <fullName evidence="3">THO complex subunit 2</fullName>
    </recommendedName>
</protein>
<name>A0A9N9BLU6_9GLOM</name>
<dbReference type="Pfam" id="PF11262">
    <property type="entry name" value="Tho2"/>
    <property type="match status" value="1"/>
</dbReference>
<feature type="domain" description="THO complex subunit 2 N-terminal" evidence="8">
    <location>
        <begin position="222"/>
        <end position="371"/>
    </location>
</feature>
<accession>A0A9N9BLU6</accession>
<feature type="domain" description="THO complex subunitTHOC2 N-terminal" evidence="7">
    <location>
        <begin position="373"/>
        <end position="447"/>
    </location>
</feature>
<evidence type="ECO:0000256" key="4">
    <source>
        <dbReference type="ARBA" id="ARBA00023242"/>
    </source>
</evidence>
<dbReference type="Proteomes" id="UP000789396">
    <property type="component" value="Unassembled WGS sequence"/>
</dbReference>
<dbReference type="OrthoDB" id="29024at2759"/>
<keyword evidence="10" id="KW-1185">Reference proteome</keyword>
<feature type="compositionally biased region" description="Polar residues" evidence="5">
    <location>
        <begin position="1050"/>
        <end position="1059"/>
    </location>
</feature>
<evidence type="ECO:0000256" key="3">
    <source>
        <dbReference type="ARBA" id="ARBA00019596"/>
    </source>
</evidence>
<evidence type="ECO:0000256" key="1">
    <source>
        <dbReference type="ARBA" id="ARBA00004123"/>
    </source>
</evidence>
<evidence type="ECO:0000259" key="6">
    <source>
        <dbReference type="Pfam" id="PF11262"/>
    </source>
</evidence>
<feature type="domain" description="THO complex subunitTHOC2 C-terminal" evidence="6">
    <location>
        <begin position="672"/>
        <end position="964"/>
    </location>
</feature>
<dbReference type="PANTHER" id="PTHR21597">
    <property type="entry name" value="THO2 PROTEIN"/>
    <property type="match status" value="1"/>
</dbReference>
<comment type="subcellular location">
    <subcellularLocation>
        <location evidence="1">Nucleus</location>
    </subcellularLocation>
</comment>
<feature type="compositionally biased region" description="Polar residues" evidence="5">
    <location>
        <begin position="1024"/>
        <end position="1033"/>
    </location>
</feature>
<feature type="domain" description="THO complex subunit 2 N-terminal" evidence="8">
    <location>
        <begin position="38"/>
        <end position="155"/>
    </location>
</feature>
<dbReference type="EMBL" id="CAJVPZ010006158">
    <property type="protein sequence ID" value="CAG8570178.1"/>
    <property type="molecule type" value="Genomic_DNA"/>
</dbReference>
<dbReference type="GO" id="GO:0006406">
    <property type="term" value="P:mRNA export from nucleus"/>
    <property type="evidence" value="ECO:0007669"/>
    <property type="project" value="InterPro"/>
</dbReference>
<evidence type="ECO:0000313" key="9">
    <source>
        <dbReference type="EMBL" id="CAG8570178.1"/>
    </source>
</evidence>
<evidence type="ECO:0000256" key="5">
    <source>
        <dbReference type="SAM" id="MobiDB-lite"/>
    </source>
</evidence>
<gene>
    <name evidence="9" type="ORF">RFULGI_LOCUS5421</name>
</gene>
<reference evidence="9" key="1">
    <citation type="submission" date="2021-06" db="EMBL/GenBank/DDBJ databases">
        <authorList>
            <person name="Kallberg Y."/>
            <person name="Tangrot J."/>
            <person name="Rosling A."/>
        </authorList>
    </citation>
    <scope>NUCLEOTIDE SEQUENCE</scope>
    <source>
        <strain evidence="9">IN212</strain>
    </source>
</reference>
<feature type="compositionally biased region" description="Basic and acidic residues" evidence="5">
    <location>
        <begin position="991"/>
        <end position="1020"/>
    </location>
</feature>
<feature type="compositionally biased region" description="Basic and acidic residues" evidence="5">
    <location>
        <begin position="1068"/>
        <end position="1242"/>
    </location>
</feature>
<evidence type="ECO:0000256" key="2">
    <source>
        <dbReference type="ARBA" id="ARBA00007857"/>
    </source>
</evidence>
<feature type="non-terminal residue" evidence="9">
    <location>
        <position position="1"/>
    </location>
</feature>
<dbReference type="GO" id="GO:0003729">
    <property type="term" value="F:mRNA binding"/>
    <property type="evidence" value="ECO:0007669"/>
    <property type="project" value="TreeGrafter"/>
</dbReference>